<dbReference type="Gene3D" id="1.10.10.10">
    <property type="entry name" value="Winged helix-like DNA-binding domain superfamily/Winged helix DNA-binding domain"/>
    <property type="match status" value="1"/>
</dbReference>
<keyword evidence="6" id="KW-1185">Reference proteome</keyword>
<dbReference type="Gene3D" id="1.10.555.10">
    <property type="entry name" value="Rho GTPase activation protein"/>
    <property type="match status" value="1"/>
</dbReference>
<dbReference type="GO" id="GO:0017053">
    <property type="term" value="C:transcription repressor complex"/>
    <property type="evidence" value="ECO:0007669"/>
    <property type="project" value="Ensembl"/>
</dbReference>
<comment type="function">
    <text evidence="2">May be involved in transcriptional regulation as a transcriptional corepressor. The DEPDC1A-ZNF224 complex may play a critical role in bladder carcinogenesis by repressing the transcription of the A20 gene, leading to transport of NF-KB protein into the nucleus, resulting in suppression of apoptosis of bladder cancer cells.</text>
</comment>
<dbReference type="InterPro" id="IPR036390">
    <property type="entry name" value="WH_DNA-bd_sf"/>
</dbReference>
<dbReference type="OrthoDB" id="524326at2759"/>
<dbReference type="PANTHER" id="PTHR16206:SF12">
    <property type="entry name" value="DEP DOMAIN-CONTAINING PROTEIN 1A"/>
    <property type="match status" value="1"/>
</dbReference>
<gene>
    <name evidence="5" type="primary">Depdc1</name>
</gene>
<reference evidence="5" key="3">
    <citation type="submission" date="2025-09" db="UniProtKB">
        <authorList>
            <consortium name="Ensembl"/>
        </authorList>
    </citation>
    <scope>IDENTIFICATION</scope>
</reference>
<dbReference type="GeneID" id="102903176"/>
<dbReference type="PROSITE" id="PS50186">
    <property type="entry name" value="DEP"/>
    <property type="match status" value="1"/>
</dbReference>
<evidence type="ECO:0000313" key="5">
    <source>
        <dbReference type="Ensembl" id="ENSPEMP00000014749.1"/>
    </source>
</evidence>
<dbReference type="FunFam" id="1.10.10.10:FF:000182">
    <property type="entry name" value="DEP domain-containing protein 1B isoform 1"/>
    <property type="match status" value="1"/>
</dbReference>
<reference evidence="6" key="1">
    <citation type="submission" date="2018-10" db="EMBL/GenBank/DDBJ databases">
        <title>Improved assembly of the deer mouse Peromyscus maniculatus genome.</title>
        <authorList>
            <person name="Lassance J.-M."/>
            <person name="Hoekstra H.E."/>
        </authorList>
    </citation>
    <scope>NUCLEOTIDE SEQUENCE [LARGE SCALE GENOMIC DNA]</scope>
</reference>
<dbReference type="InterPro" id="IPR000591">
    <property type="entry name" value="DEP_dom"/>
</dbReference>
<evidence type="ECO:0000313" key="6">
    <source>
        <dbReference type="Proteomes" id="UP000694547"/>
    </source>
</evidence>
<dbReference type="GO" id="GO:0035556">
    <property type="term" value="P:intracellular signal transduction"/>
    <property type="evidence" value="ECO:0007669"/>
    <property type="project" value="InterPro"/>
</dbReference>
<dbReference type="FunFam" id="1.10.555.10:FF:000038">
    <property type="entry name" value="DEP domain-containing protein 1A isoform X1"/>
    <property type="match status" value="1"/>
</dbReference>
<dbReference type="Proteomes" id="UP000694547">
    <property type="component" value="Unassembled WGS sequence"/>
</dbReference>
<dbReference type="GO" id="GO:0005634">
    <property type="term" value="C:nucleus"/>
    <property type="evidence" value="ECO:0007669"/>
    <property type="project" value="Ensembl"/>
</dbReference>
<evidence type="ECO:0000256" key="2">
    <source>
        <dbReference type="ARBA" id="ARBA00055549"/>
    </source>
</evidence>
<keyword evidence="1" id="KW-0343">GTPase activation</keyword>
<feature type="domain" description="DEP" evidence="4">
    <location>
        <begin position="24"/>
        <end position="108"/>
    </location>
</feature>
<dbReference type="GO" id="GO:0005096">
    <property type="term" value="F:GTPase activator activity"/>
    <property type="evidence" value="ECO:0007669"/>
    <property type="project" value="UniProtKB-KW"/>
</dbReference>
<protein>
    <recommendedName>
        <fullName evidence="3">DEP domain-containing protein 1A</fullName>
    </recommendedName>
</protein>
<reference evidence="5" key="2">
    <citation type="submission" date="2025-08" db="UniProtKB">
        <authorList>
            <consortium name="Ensembl"/>
        </authorList>
    </citation>
    <scope>IDENTIFICATION</scope>
</reference>
<evidence type="ECO:0000259" key="4">
    <source>
        <dbReference type="PROSITE" id="PS50186"/>
    </source>
</evidence>
<dbReference type="InterPro" id="IPR036388">
    <property type="entry name" value="WH-like_DNA-bd_sf"/>
</dbReference>
<dbReference type="Ensembl" id="ENSPEMT00000019026.2">
    <property type="protein sequence ID" value="ENSPEMP00000014749.1"/>
    <property type="gene ID" value="ENSPEMG00000014449.2"/>
</dbReference>
<evidence type="ECO:0000256" key="3">
    <source>
        <dbReference type="ARBA" id="ARBA00069599"/>
    </source>
</evidence>
<dbReference type="PANTHER" id="PTHR16206">
    <property type="entry name" value="DEP DOMAIN-CONTAINING"/>
    <property type="match status" value="1"/>
</dbReference>
<dbReference type="InterPro" id="IPR008936">
    <property type="entry name" value="Rho_GTPase_activation_prot"/>
</dbReference>
<dbReference type="SUPFAM" id="SSF46785">
    <property type="entry name" value="Winged helix' DNA-binding domain"/>
    <property type="match status" value="1"/>
</dbReference>
<accession>A0A6I9MIN5</accession>
<name>A0A6I9MIN5_PERMB</name>
<dbReference type="RefSeq" id="XP_006995925.1">
    <property type="nucleotide sequence ID" value="XM_006995863.4"/>
</dbReference>
<dbReference type="AlphaFoldDB" id="A0A6I9MIN5"/>
<dbReference type="GeneTree" id="ENSGT00950000182976"/>
<proteinExistence type="predicted"/>
<organism evidence="5 6">
    <name type="scientific">Peromyscus maniculatus bairdii</name>
    <name type="common">Prairie deer mouse</name>
    <dbReference type="NCBI Taxonomy" id="230844"/>
    <lineage>
        <taxon>Eukaryota</taxon>
        <taxon>Metazoa</taxon>
        <taxon>Chordata</taxon>
        <taxon>Craniata</taxon>
        <taxon>Vertebrata</taxon>
        <taxon>Euteleostomi</taxon>
        <taxon>Mammalia</taxon>
        <taxon>Eutheria</taxon>
        <taxon>Euarchontoglires</taxon>
        <taxon>Glires</taxon>
        <taxon>Rodentia</taxon>
        <taxon>Myomorpha</taxon>
        <taxon>Muroidea</taxon>
        <taxon>Cricetidae</taxon>
        <taxon>Neotominae</taxon>
        <taxon>Peromyscus</taxon>
    </lineage>
</organism>
<evidence type="ECO:0000256" key="1">
    <source>
        <dbReference type="ARBA" id="ARBA00022468"/>
    </source>
</evidence>
<dbReference type="Pfam" id="PF00610">
    <property type="entry name" value="DEP"/>
    <property type="match status" value="1"/>
</dbReference>
<sequence length="809" mass="93331">MEDQNAPLGPYRATKLWNEVTTSFRVGMPLRKHRQHLKKYNNCFTAGEAIDWLYDLLRSNNSFGPDVTRQQTVQLLRKFLKNHVIEDIKGRWGSENLDDNNQLFRFPATSPLKTLPQRHTEIRKTRKEHFSKDKDSIFKLRNLSRKTPKKRGLHFSQENTENINHERIINEDQENSADNREISQEDVEEVWRYIIMIYLQTILGVPSIEELINPNQVIPQYIMYNMANTNKHGVVMLQDKSEDLPHWVLSAMKCLANWPRSNDTNNPTYVGFERDVFRTIADYFLGLPEPLLTYEYYELFVNILVLCGYITVSDRTSGIHKIHDDPRSSKFHHLSNLNSFKSTECLLLSLLHKDKGSEELDSIERLQRSDQGFQERCAKKMQLVNLRNRRASANDIMGGSCHNLIGLSNTHALSSNIKPRCSSLEGIIDVPGNSNKKVSRIFYQSFLNIEEQNSNQSLVPMPKQKSLFNLHSEENIQQPYCVGFKRTSALTVQDQGELCKGKYNSKQLCRSQSLLLRSSTRQNRYINTPMAEIIMKPNVGQGNTSVRSELGESNTTINKRLCKSTVELSENSLLPAASMLTGTQSLLQPHLERVAINALQLCCLLLPPSNRRKLQLLMRMISRMSQNVDMPKLHEEIGTRSLMIRTFSRCVLCCAEEVDLDELLASRLVSFLMDHHQEILQVPTYLQTAVEKHLDYIRKGHVKNPGDGQVVPLPTYSYCKQISTQEFNEQKISASQAAIEELLENIVRSKSLPLKEKRRKLRQFQKEYPLIYQKRFPTTESEAALLDDKPTIKQPMLSLRNPKLHSLRY</sequence>
<dbReference type="SUPFAM" id="SSF48350">
    <property type="entry name" value="GTPase activation domain, GAP"/>
    <property type="match status" value="1"/>
</dbReference>
<dbReference type="CTD" id="55635"/>
<dbReference type="SMART" id="SM00049">
    <property type="entry name" value="DEP"/>
    <property type="match status" value="1"/>
</dbReference>
<dbReference type="GO" id="GO:0045892">
    <property type="term" value="P:negative regulation of DNA-templated transcription"/>
    <property type="evidence" value="ECO:0007669"/>
    <property type="project" value="Ensembl"/>
</dbReference>